<proteinExistence type="inferred from homology"/>
<comment type="similarity">
    <text evidence="2 6">Belongs to the FPP/GGPP synthase family.</text>
</comment>
<keyword evidence="3 6" id="KW-0808">Transferase</keyword>
<dbReference type="RefSeq" id="WP_057890158.1">
    <property type="nucleotide sequence ID" value="NZ_AZFE01000031.1"/>
</dbReference>
<dbReference type="CDD" id="cd00685">
    <property type="entry name" value="Trans_IPPS_HT"/>
    <property type="match status" value="1"/>
</dbReference>
<dbReference type="PANTHER" id="PTHR12001">
    <property type="entry name" value="GERANYLGERANYL PYROPHOSPHATE SYNTHASE"/>
    <property type="match status" value="1"/>
</dbReference>
<dbReference type="InterPro" id="IPR008949">
    <property type="entry name" value="Isoprenoid_synthase_dom_sf"/>
</dbReference>
<comment type="cofactor">
    <cofactor evidence="1">
        <name>Mg(2+)</name>
        <dbReference type="ChEBI" id="CHEBI:18420"/>
    </cofactor>
</comment>
<protein>
    <recommendedName>
        <fullName evidence="9">Polyprenyl synthetase family protein</fullName>
    </recommendedName>
</protein>
<gene>
    <name evidence="7" type="ORF">FC70_GL001230</name>
</gene>
<keyword evidence="8" id="KW-1185">Reference proteome</keyword>
<dbReference type="GO" id="GO:0046872">
    <property type="term" value="F:metal ion binding"/>
    <property type="evidence" value="ECO:0007669"/>
    <property type="project" value="UniProtKB-KW"/>
</dbReference>
<evidence type="ECO:0000256" key="6">
    <source>
        <dbReference type="RuleBase" id="RU004466"/>
    </source>
</evidence>
<dbReference type="GO" id="GO:0004659">
    <property type="term" value="F:prenyltransferase activity"/>
    <property type="evidence" value="ECO:0007669"/>
    <property type="project" value="InterPro"/>
</dbReference>
<keyword evidence="5" id="KW-0460">Magnesium</keyword>
<evidence type="ECO:0000313" key="7">
    <source>
        <dbReference type="EMBL" id="KRL55628.1"/>
    </source>
</evidence>
<dbReference type="SUPFAM" id="SSF48576">
    <property type="entry name" value="Terpenoid synthases"/>
    <property type="match status" value="1"/>
</dbReference>
<sequence length="325" mass="36150">MSDDSFNYPIVKNGTQQVRNLLLEFINHNNSEVELAITEMITAGGKMLRPAMFLLFNEFGNQAKNDDKLIKIAASLEILHMATLIHDDIVDDSPLRRGVPSIQTNMGKDIAVYAGDLLFTKFFQLINETMNGTEFMQINANAMEQILTGELVQKANRFNYHNPVEVYLDTVSGKTAELFRLACLEGAHFGGAPTEVTQLASEIGQNIGIAFQINDDILDYTSDPKTLKKPILEDLSMGVYTLPLLLAIQTDPTKFEVLTDKNHALTASDVEAIVFHVKQLGGLDRAVEYARSYTNQAEKLIAQLPAGQPKIVLAKVIKQMLTRKY</sequence>
<dbReference type="Gene3D" id="1.10.600.10">
    <property type="entry name" value="Farnesyl Diphosphate Synthase"/>
    <property type="match status" value="1"/>
</dbReference>
<evidence type="ECO:0000256" key="2">
    <source>
        <dbReference type="ARBA" id="ARBA00006706"/>
    </source>
</evidence>
<evidence type="ECO:0008006" key="9">
    <source>
        <dbReference type="Google" id="ProtNLM"/>
    </source>
</evidence>
<keyword evidence="4" id="KW-0479">Metal-binding</keyword>
<accession>A0A0R1RFV0</accession>
<name>A0A0R1RFV0_9LACO</name>
<dbReference type="Pfam" id="PF00348">
    <property type="entry name" value="polyprenyl_synt"/>
    <property type="match status" value="1"/>
</dbReference>
<evidence type="ECO:0000256" key="4">
    <source>
        <dbReference type="ARBA" id="ARBA00022723"/>
    </source>
</evidence>
<comment type="caution">
    <text evidence="7">The sequence shown here is derived from an EMBL/GenBank/DDBJ whole genome shotgun (WGS) entry which is preliminary data.</text>
</comment>
<dbReference type="GO" id="GO:0008299">
    <property type="term" value="P:isoprenoid biosynthetic process"/>
    <property type="evidence" value="ECO:0007669"/>
    <property type="project" value="InterPro"/>
</dbReference>
<evidence type="ECO:0000256" key="5">
    <source>
        <dbReference type="ARBA" id="ARBA00022842"/>
    </source>
</evidence>
<dbReference type="PROSITE" id="PS00723">
    <property type="entry name" value="POLYPRENYL_SYNTHASE_1"/>
    <property type="match status" value="1"/>
</dbReference>
<dbReference type="PANTHER" id="PTHR12001:SF69">
    <property type="entry name" value="ALL TRANS-POLYPRENYL-DIPHOSPHATE SYNTHASE PDSS1"/>
    <property type="match status" value="1"/>
</dbReference>
<dbReference type="EMBL" id="AZFE01000031">
    <property type="protein sequence ID" value="KRL55628.1"/>
    <property type="molecule type" value="Genomic_DNA"/>
</dbReference>
<organism evidence="7 8">
    <name type="scientific">Paucilactobacillus oligofermentans DSM 15707 = LMG 22743</name>
    <dbReference type="NCBI Taxonomy" id="1423778"/>
    <lineage>
        <taxon>Bacteria</taxon>
        <taxon>Bacillati</taxon>
        <taxon>Bacillota</taxon>
        <taxon>Bacilli</taxon>
        <taxon>Lactobacillales</taxon>
        <taxon>Lactobacillaceae</taxon>
        <taxon>Paucilactobacillus</taxon>
    </lineage>
</organism>
<dbReference type="OrthoDB" id="9805316at2"/>
<dbReference type="Proteomes" id="UP000051697">
    <property type="component" value="Unassembled WGS sequence"/>
</dbReference>
<dbReference type="PATRIC" id="fig|1423778.4.peg.1264"/>
<evidence type="ECO:0000313" key="8">
    <source>
        <dbReference type="Proteomes" id="UP000051697"/>
    </source>
</evidence>
<dbReference type="PROSITE" id="PS00444">
    <property type="entry name" value="POLYPRENYL_SYNTHASE_2"/>
    <property type="match status" value="1"/>
</dbReference>
<dbReference type="KEGG" id="lol:LACOL_0075"/>
<evidence type="ECO:0000256" key="1">
    <source>
        <dbReference type="ARBA" id="ARBA00001946"/>
    </source>
</evidence>
<evidence type="ECO:0000256" key="3">
    <source>
        <dbReference type="ARBA" id="ARBA00022679"/>
    </source>
</evidence>
<dbReference type="InterPro" id="IPR000092">
    <property type="entry name" value="Polyprenyl_synt"/>
</dbReference>
<dbReference type="InterPro" id="IPR033749">
    <property type="entry name" value="Polyprenyl_synt_CS"/>
</dbReference>
<dbReference type="STRING" id="1423778.FC70_GL001230"/>
<dbReference type="SFLD" id="SFLDS00005">
    <property type="entry name" value="Isoprenoid_Synthase_Type_I"/>
    <property type="match status" value="1"/>
</dbReference>
<reference evidence="7 8" key="1">
    <citation type="journal article" date="2015" name="Genome Announc.">
        <title>Expanding the biotechnology potential of lactobacilli through comparative genomics of 213 strains and associated genera.</title>
        <authorList>
            <person name="Sun Z."/>
            <person name="Harris H.M."/>
            <person name="McCann A."/>
            <person name="Guo C."/>
            <person name="Argimon S."/>
            <person name="Zhang W."/>
            <person name="Yang X."/>
            <person name="Jeffery I.B."/>
            <person name="Cooney J.C."/>
            <person name="Kagawa T.F."/>
            <person name="Liu W."/>
            <person name="Song Y."/>
            <person name="Salvetti E."/>
            <person name="Wrobel A."/>
            <person name="Rasinkangas P."/>
            <person name="Parkhill J."/>
            <person name="Rea M.C."/>
            <person name="O'Sullivan O."/>
            <person name="Ritari J."/>
            <person name="Douillard F.P."/>
            <person name="Paul Ross R."/>
            <person name="Yang R."/>
            <person name="Briner A.E."/>
            <person name="Felis G.E."/>
            <person name="de Vos W.M."/>
            <person name="Barrangou R."/>
            <person name="Klaenhammer T.R."/>
            <person name="Caufield P.W."/>
            <person name="Cui Y."/>
            <person name="Zhang H."/>
            <person name="O'Toole P.W."/>
        </authorList>
    </citation>
    <scope>NUCLEOTIDE SEQUENCE [LARGE SCALE GENOMIC DNA]</scope>
    <source>
        <strain evidence="7 8">DSM 15707</strain>
    </source>
</reference>
<dbReference type="AlphaFoldDB" id="A0A0R1RFV0"/>